<dbReference type="InterPro" id="IPR006195">
    <property type="entry name" value="aa-tRNA-synth_II"/>
</dbReference>
<dbReference type="CDD" id="cd00773">
    <property type="entry name" value="HisRS-like_core"/>
    <property type="match status" value="1"/>
</dbReference>
<dbReference type="Gene3D" id="3.30.930.10">
    <property type="entry name" value="Bira Bifunctional Protein, Domain 2"/>
    <property type="match status" value="1"/>
</dbReference>
<keyword evidence="4 9" id="KW-0547">Nucleotide-binding</keyword>
<dbReference type="InterPro" id="IPR041715">
    <property type="entry name" value="HisRS-like_core"/>
</dbReference>
<keyword evidence="2 9" id="KW-0963">Cytoplasm</keyword>
<dbReference type="Pfam" id="PF13393">
    <property type="entry name" value="tRNA-synt_His"/>
    <property type="match status" value="2"/>
</dbReference>
<evidence type="ECO:0000256" key="3">
    <source>
        <dbReference type="ARBA" id="ARBA00022598"/>
    </source>
</evidence>
<keyword evidence="6 9" id="KW-0648">Protein biosynthesis</keyword>
<evidence type="ECO:0000256" key="4">
    <source>
        <dbReference type="ARBA" id="ARBA00022741"/>
    </source>
</evidence>
<evidence type="ECO:0000256" key="1">
    <source>
        <dbReference type="ARBA" id="ARBA00008226"/>
    </source>
</evidence>
<dbReference type="EMBL" id="CP113864">
    <property type="protein sequence ID" value="WAM31948.1"/>
    <property type="molecule type" value="Genomic_DNA"/>
</dbReference>
<comment type="subcellular location">
    <subcellularLocation>
        <location evidence="9">Cytoplasm</location>
    </subcellularLocation>
</comment>
<dbReference type="NCBIfam" id="TIGR00442">
    <property type="entry name" value="hisS"/>
    <property type="match status" value="1"/>
</dbReference>
<dbReference type="InterPro" id="IPR036621">
    <property type="entry name" value="Anticodon-bd_dom_sf"/>
</dbReference>
<dbReference type="Pfam" id="PF03129">
    <property type="entry name" value="HGTP_anticodon"/>
    <property type="match status" value="1"/>
</dbReference>
<organism evidence="11 12">
    <name type="scientific">Caldicellulosiruptor naganoensis</name>
    <dbReference type="NCBI Taxonomy" id="29324"/>
    <lineage>
        <taxon>Bacteria</taxon>
        <taxon>Bacillati</taxon>
        <taxon>Bacillota</taxon>
        <taxon>Bacillota incertae sedis</taxon>
        <taxon>Caldicellulosiruptorales</taxon>
        <taxon>Caldicellulosiruptoraceae</taxon>
        <taxon>Caldicellulosiruptor</taxon>
    </lineage>
</organism>
<dbReference type="GO" id="GO:0004821">
    <property type="term" value="F:histidine-tRNA ligase activity"/>
    <property type="evidence" value="ECO:0007669"/>
    <property type="project" value="UniProtKB-EC"/>
</dbReference>
<comment type="subunit">
    <text evidence="9">Homodimer.</text>
</comment>
<dbReference type="PIRSF" id="PIRSF001549">
    <property type="entry name" value="His-tRNA_synth"/>
    <property type="match status" value="1"/>
</dbReference>
<dbReference type="InterPro" id="IPR015807">
    <property type="entry name" value="His-tRNA-ligase"/>
</dbReference>
<keyword evidence="5 9" id="KW-0067">ATP-binding</keyword>
<evidence type="ECO:0000256" key="5">
    <source>
        <dbReference type="ARBA" id="ARBA00022840"/>
    </source>
</evidence>
<keyword evidence="7 9" id="KW-0030">Aminoacyl-tRNA synthetase</keyword>
<dbReference type="InterPro" id="IPR045864">
    <property type="entry name" value="aa-tRNA-synth_II/BPL/LPL"/>
</dbReference>
<dbReference type="InterPro" id="IPR033656">
    <property type="entry name" value="HisRS_anticodon"/>
</dbReference>
<keyword evidence="12" id="KW-1185">Reference proteome</keyword>
<gene>
    <name evidence="9 11" type="primary">hisS</name>
    <name evidence="11" type="ORF">OTJ99_000434</name>
</gene>
<protein>
    <recommendedName>
        <fullName evidence="9">Histidine--tRNA ligase</fullName>
        <ecNumber evidence="9">6.1.1.21</ecNumber>
    </recommendedName>
    <alternativeName>
        <fullName evidence="9">Histidyl-tRNA synthetase</fullName>
        <shortName evidence="9">HisRS</shortName>
    </alternativeName>
</protein>
<keyword evidence="3 9" id="KW-0436">Ligase</keyword>
<evidence type="ECO:0000256" key="6">
    <source>
        <dbReference type="ARBA" id="ARBA00022917"/>
    </source>
</evidence>
<dbReference type="PANTHER" id="PTHR43707:SF1">
    <property type="entry name" value="HISTIDINE--TRNA LIGASE, MITOCHONDRIAL-RELATED"/>
    <property type="match status" value="1"/>
</dbReference>
<dbReference type="PANTHER" id="PTHR43707">
    <property type="entry name" value="HISTIDYL-TRNA SYNTHETASE"/>
    <property type="match status" value="1"/>
</dbReference>
<name>A0ABY7BHS1_9FIRM</name>
<accession>A0ABY7BHS1</accession>
<evidence type="ECO:0000256" key="7">
    <source>
        <dbReference type="ARBA" id="ARBA00023146"/>
    </source>
</evidence>
<evidence type="ECO:0000256" key="8">
    <source>
        <dbReference type="ARBA" id="ARBA00047639"/>
    </source>
</evidence>
<dbReference type="SUPFAM" id="SSF52954">
    <property type="entry name" value="Class II aaRS ABD-related"/>
    <property type="match status" value="1"/>
</dbReference>
<proteinExistence type="inferred from homology"/>
<dbReference type="EC" id="6.1.1.21" evidence="9"/>
<dbReference type="CDD" id="cd00859">
    <property type="entry name" value="HisRS_anticodon"/>
    <property type="match status" value="1"/>
</dbReference>
<evidence type="ECO:0000313" key="12">
    <source>
        <dbReference type="Proteomes" id="UP001164745"/>
    </source>
</evidence>
<dbReference type="InterPro" id="IPR004516">
    <property type="entry name" value="HisRS/HisZ"/>
</dbReference>
<sequence length="419" mass="47489">MKIQAPKGTKDVLPEESYIWQYVEDKFRQICKLYGYQEVRFPTFEYTELFQRGVGETTDIVQKEMYTFLDKGGRSITLRPEGTASVARLFIEHGFASRPMPQRLYYIISAFRYENTQGGRYREFHQFGIENFGSKSPVTDAEIISLSYNFFVSLGLDNIVVNINSIGCPVCRKDYVKNLKEYFLGYYDKLCPTCKQRLDKNPMRILDCKENNCKLIAKDAPKPIEYLCDECKTHFEALKGYLDAAGVCYKVDPYIVRGLDYYTKTVFEIVDVVLDKELAICGGGRYDNLIEQIGGSSTPGIGFAIGVERLIMLLSQKGLIPQKPQVPQVFIATLGDLATKKAFEIASALRFAGISTVIEELSRSLKSQLKYADKLGCDFSVIIGDDELEKGVCKVREMKTSSEEVVRIEGLAQYIKSKI</sequence>
<dbReference type="RefSeq" id="WP_045165419.1">
    <property type="nucleotide sequence ID" value="NZ_CP113864.1"/>
</dbReference>
<comment type="catalytic activity">
    <reaction evidence="8 9">
        <text>tRNA(His) + L-histidine + ATP = L-histidyl-tRNA(His) + AMP + diphosphate + H(+)</text>
        <dbReference type="Rhea" id="RHEA:17313"/>
        <dbReference type="Rhea" id="RHEA-COMP:9665"/>
        <dbReference type="Rhea" id="RHEA-COMP:9689"/>
        <dbReference type="ChEBI" id="CHEBI:15378"/>
        <dbReference type="ChEBI" id="CHEBI:30616"/>
        <dbReference type="ChEBI" id="CHEBI:33019"/>
        <dbReference type="ChEBI" id="CHEBI:57595"/>
        <dbReference type="ChEBI" id="CHEBI:78442"/>
        <dbReference type="ChEBI" id="CHEBI:78527"/>
        <dbReference type="ChEBI" id="CHEBI:456215"/>
        <dbReference type="EC" id="6.1.1.21"/>
    </reaction>
</comment>
<reference evidence="11" key="1">
    <citation type="submission" date="2022-12" db="EMBL/GenBank/DDBJ databases">
        <authorList>
            <person name="Bing R.G."/>
            <person name="Willard D.J."/>
            <person name="Manesh M.J.H."/>
            <person name="Laemthong T."/>
            <person name="Crosby J.R."/>
            <person name="Kelly R.M."/>
        </authorList>
    </citation>
    <scope>NUCLEOTIDE SEQUENCE</scope>
    <source>
        <strain evidence="11">DSM 8991</strain>
    </source>
</reference>
<comment type="similarity">
    <text evidence="1 9">Belongs to the class-II aminoacyl-tRNA synthetase family.</text>
</comment>
<evidence type="ECO:0000256" key="2">
    <source>
        <dbReference type="ARBA" id="ARBA00022490"/>
    </source>
</evidence>
<evidence type="ECO:0000256" key="9">
    <source>
        <dbReference type="HAMAP-Rule" id="MF_00127"/>
    </source>
</evidence>
<dbReference type="HAMAP" id="MF_00127">
    <property type="entry name" value="His_tRNA_synth"/>
    <property type="match status" value="1"/>
</dbReference>
<dbReference type="InterPro" id="IPR004154">
    <property type="entry name" value="Anticodon-bd"/>
</dbReference>
<evidence type="ECO:0000313" key="11">
    <source>
        <dbReference type="EMBL" id="WAM31948.1"/>
    </source>
</evidence>
<dbReference type="PROSITE" id="PS50862">
    <property type="entry name" value="AA_TRNA_LIGASE_II"/>
    <property type="match status" value="1"/>
</dbReference>
<dbReference type="Gene3D" id="3.40.50.800">
    <property type="entry name" value="Anticodon-binding domain"/>
    <property type="match status" value="1"/>
</dbReference>
<feature type="domain" description="Aminoacyl-transfer RNA synthetases class-II family profile" evidence="10">
    <location>
        <begin position="1"/>
        <end position="327"/>
    </location>
</feature>
<dbReference type="SUPFAM" id="SSF55681">
    <property type="entry name" value="Class II aaRS and biotin synthetases"/>
    <property type="match status" value="1"/>
</dbReference>
<dbReference type="Proteomes" id="UP001164745">
    <property type="component" value="Chromosome"/>
</dbReference>
<evidence type="ECO:0000259" key="10">
    <source>
        <dbReference type="PROSITE" id="PS50862"/>
    </source>
</evidence>